<feature type="domain" description="Type I restriction modification DNA specificity" evidence="4">
    <location>
        <begin position="99"/>
        <end position="277"/>
    </location>
</feature>
<dbReference type="GO" id="GO:0003677">
    <property type="term" value="F:DNA binding"/>
    <property type="evidence" value="ECO:0007669"/>
    <property type="project" value="UniProtKB-KW"/>
</dbReference>
<comment type="caution">
    <text evidence="5">The sequence shown here is derived from an EMBL/GenBank/DDBJ whole genome shotgun (WGS) entry which is preliminary data.</text>
</comment>
<dbReference type="InterPro" id="IPR000055">
    <property type="entry name" value="Restrct_endonuc_typeI_TRD"/>
</dbReference>
<dbReference type="Proteomes" id="UP000078476">
    <property type="component" value="Unassembled WGS sequence"/>
</dbReference>
<evidence type="ECO:0000256" key="3">
    <source>
        <dbReference type="ARBA" id="ARBA00023125"/>
    </source>
</evidence>
<dbReference type="STRING" id="980561.A1359_20280"/>
<evidence type="ECO:0000256" key="2">
    <source>
        <dbReference type="ARBA" id="ARBA00022747"/>
    </source>
</evidence>
<dbReference type="AlphaFoldDB" id="A0A177NRX0"/>
<feature type="domain" description="Type I restriction modification DNA specificity" evidence="4">
    <location>
        <begin position="387"/>
        <end position="569"/>
    </location>
</feature>
<accession>A0A177NRX0</accession>
<evidence type="ECO:0000313" key="5">
    <source>
        <dbReference type="EMBL" id="OAI20827.1"/>
    </source>
</evidence>
<dbReference type="EMBL" id="LUUI01000028">
    <property type="protein sequence ID" value="OAI20827.1"/>
    <property type="molecule type" value="Genomic_DNA"/>
</dbReference>
<keyword evidence="2" id="KW-0680">Restriction system</keyword>
<dbReference type="RefSeq" id="WP_066977258.1">
    <property type="nucleotide sequence ID" value="NZ_LUUI01000028.1"/>
</dbReference>
<dbReference type="OrthoDB" id="398435at2"/>
<organism evidence="5 6">
    <name type="scientific">Methylomonas lenta</name>
    <dbReference type="NCBI Taxonomy" id="980561"/>
    <lineage>
        <taxon>Bacteria</taxon>
        <taxon>Pseudomonadati</taxon>
        <taxon>Pseudomonadota</taxon>
        <taxon>Gammaproteobacteria</taxon>
        <taxon>Methylococcales</taxon>
        <taxon>Methylococcaceae</taxon>
        <taxon>Methylomonas</taxon>
    </lineage>
</organism>
<evidence type="ECO:0000256" key="1">
    <source>
        <dbReference type="ARBA" id="ARBA00010923"/>
    </source>
</evidence>
<name>A0A177NRX0_9GAMM</name>
<dbReference type="InterPro" id="IPR044946">
    <property type="entry name" value="Restrct_endonuc_typeI_TRD_sf"/>
</dbReference>
<evidence type="ECO:0000259" key="4">
    <source>
        <dbReference type="Pfam" id="PF01420"/>
    </source>
</evidence>
<proteinExistence type="inferred from homology"/>
<keyword evidence="6" id="KW-1185">Reference proteome</keyword>
<dbReference type="REBASE" id="164785">
    <property type="entry name" value="S.Mle45370ORF20285P"/>
</dbReference>
<sequence>MLQQLIIDHIDLWTSAETSRSTAGRGSNGKTELTGIKKLRELILELAVRGLLVPQDPNDEPASVLVEKIKPLTKKIAKDGKFSEYKLVDNKETPYFEIPVGWKWCVLGEIAAIARGGSPRPIKSFITEDEDGLNWIKIGDSVRGSRFIISTEQKIKPEGLTKTREVFPGDLILSNSMSFGYPYILKISGCIHDGWLVLRIPEHLMNKIYLCNLFTSPYAKQAFTASAAGAVVQNLNSDKVKSFLLPLPPLAEQHRIVAKVDELMALCDQLEQQQLQQSDTHHTLVTTLLDSLRLATDNAQFQAIWSQLAAHFDTLFTTEASIDQLKQTLLQLAVMGKLVPQDPNDEPASVLLEKIAAEKAQLIKDGKIKNQKPLPEITEDEKPFRLPDGWEWTRFENIVEISSGVTKGRKLTGKNLVLLPYLRVANVQRSYLDLEVIKDIEITEDEIDRFILKERDLLITEGGDWDKVGRTAIWHLEIPLCIHQNHIFKARCILVEQNEHWLEKYLNSYIARVYFAGASKQTTNLASINKTQLSRCPIPMPPLAEQHRIVAKVDELMALCDQLKAGLNQAQTTQHQLAHALVEQAIQ</sequence>
<dbReference type="Gene3D" id="3.90.220.20">
    <property type="entry name" value="DNA methylase specificity domains"/>
    <property type="match status" value="2"/>
</dbReference>
<dbReference type="GO" id="GO:0009307">
    <property type="term" value="P:DNA restriction-modification system"/>
    <property type="evidence" value="ECO:0007669"/>
    <property type="project" value="UniProtKB-KW"/>
</dbReference>
<reference evidence="5 6" key="1">
    <citation type="submission" date="2016-03" db="EMBL/GenBank/DDBJ databases">
        <authorList>
            <person name="Ploux O."/>
        </authorList>
    </citation>
    <scope>NUCLEOTIDE SEQUENCE [LARGE SCALE GENOMIC DNA]</scope>
    <source>
        <strain evidence="5 6">R-45370</strain>
    </source>
</reference>
<keyword evidence="3" id="KW-0238">DNA-binding</keyword>
<dbReference type="InterPro" id="IPR051212">
    <property type="entry name" value="Type-I_RE_S_subunit"/>
</dbReference>
<dbReference type="CDD" id="cd17283">
    <property type="entry name" value="RMtype1_S_Hpy180ORF7835P_TRD2-CR2_like"/>
    <property type="match status" value="1"/>
</dbReference>
<gene>
    <name evidence="5" type="ORF">A1359_20280</name>
</gene>
<protein>
    <recommendedName>
        <fullName evidence="4">Type I restriction modification DNA specificity domain-containing protein</fullName>
    </recommendedName>
</protein>
<dbReference type="CDD" id="cd17253">
    <property type="entry name" value="RMtype1_S_Eco933I-TRD2-CR2_like"/>
    <property type="match status" value="1"/>
</dbReference>
<evidence type="ECO:0000313" key="6">
    <source>
        <dbReference type="Proteomes" id="UP000078476"/>
    </source>
</evidence>
<dbReference type="SUPFAM" id="SSF116734">
    <property type="entry name" value="DNA methylase specificity domain"/>
    <property type="match status" value="2"/>
</dbReference>
<dbReference type="PANTHER" id="PTHR43140:SF1">
    <property type="entry name" value="TYPE I RESTRICTION ENZYME ECOKI SPECIFICITY SUBUNIT"/>
    <property type="match status" value="1"/>
</dbReference>
<dbReference type="Pfam" id="PF01420">
    <property type="entry name" value="Methylase_S"/>
    <property type="match status" value="2"/>
</dbReference>
<comment type="similarity">
    <text evidence="1">Belongs to the type-I restriction system S methylase family.</text>
</comment>
<dbReference type="PANTHER" id="PTHR43140">
    <property type="entry name" value="TYPE-1 RESTRICTION ENZYME ECOKI SPECIFICITY PROTEIN"/>
    <property type="match status" value="1"/>
</dbReference>